<dbReference type="Proteomes" id="UP001163046">
    <property type="component" value="Unassembled WGS sequence"/>
</dbReference>
<evidence type="ECO:0000313" key="1">
    <source>
        <dbReference type="EMBL" id="KAJ7380528.1"/>
    </source>
</evidence>
<protein>
    <submittedName>
        <fullName evidence="1">Uncharacterized protein</fullName>
    </submittedName>
</protein>
<proteinExistence type="predicted"/>
<dbReference type="AlphaFoldDB" id="A0A9W9ZHD8"/>
<keyword evidence="2" id="KW-1185">Reference proteome</keyword>
<comment type="caution">
    <text evidence="1">The sequence shown here is derived from an EMBL/GenBank/DDBJ whole genome shotgun (WGS) entry which is preliminary data.</text>
</comment>
<dbReference type="EMBL" id="MU826353">
    <property type="protein sequence ID" value="KAJ7380528.1"/>
    <property type="molecule type" value="Genomic_DNA"/>
</dbReference>
<reference evidence="1" key="1">
    <citation type="submission" date="2023-01" db="EMBL/GenBank/DDBJ databases">
        <title>Genome assembly of the deep-sea coral Lophelia pertusa.</title>
        <authorList>
            <person name="Herrera S."/>
            <person name="Cordes E."/>
        </authorList>
    </citation>
    <scope>NUCLEOTIDE SEQUENCE</scope>
    <source>
        <strain evidence="1">USNM1676648</strain>
        <tissue evidence="1">Polyp</tissue>
    </source>
</reference>
<organism evidence="1 2">
    <name type="scientific">Desmophyllum pertusum</name>
    <dbReference type="NCBI Taxonomy" id="174260"/>
    <lineage>
        <taxon>Eukaryota</taxon>
        <taxon>Metazoa</taxon>
        <taxon>Cnidaria</taxon>
        <taxon>Anthozoa</taxon>
        <taxon>Hexacorallia</taxon>
        <taxon>Scleractinia</taxon>
        <taxon>Caryophylliina</taxon>
        <taxon>Caryophylliidae</taxon>
        <taxon>Desmophyllum</taxon>
    </lineage>
</organism>
<evidence type="ECO:0000313" key="2">
    <source>
        <dbReference type="Proteomes" id="UP001163046"/>
    </source>
</evidence>
<dbReference type="OrthoDB" id="10240127at2759"/>
<name>A0A9W9ZHD8_9CNID</name>
<accession>A0A9W9ZHD8</accession>
<sequence>MYITIEDFPLTSAENTPNKNNKRGKLPVPASEASSYFHEGSAEEEEVVQEMYKGKWPIQLSTKKKVANQFRICLTSARDLVVDGNGAWGSSSCVTTLVKCSEEGTANIVGKGCNSFDYKPHGNTKHDNEPYERTKASVISSMKDKLQEMPPKKVINAMCKEVGDKLPTMSTSGVKRIKAWSTDGEALLVEGLRTEPAFQMPSIHLRCEGHLLENTKKKLTSLGVKSINRSTILQSIYGTEKESEGGRIPWRKRILEKVLKKDCLASVRTAAGLGNPPKRFWNNNNEAWNSVFKRDIDWEEQTWDSLAEKFQGSVEGIYAQLQRAVYGMSDFRLAEEYSHLHIPSEEWMGMDKQQRSRHLERVFCAKEVVDMTPQGAEASLSIGYLESGLAGFMAYDLQQVCQCPRLSNQFSKP</sequence>
<gene>
    <name evidence="1" type="ORF">OS493_008994</name>
</gene>